<protein>
    <submittedName>
        <fullName evidence="2">Uncharacterized protein</fullName>
    </submittedName>
</protein>
<evidence type="ECO:0000256" key="1">
    <source>
        <dbReference type="SAM" id="MobiDB-lite"/>
    </source>
</evidence>
<gene>
    <name evidence="2" type="ORF">SAMN04489724_2613</name>
</gene>
<reference evidence="3" key="1">
    <citation type="submission" date="2016-10" db="EMBL/GenBank/DDBJ databases">
        <authorList>
            <person name="Varghese N."/>
            <person name="Submissions S."/>
        </authorList>
    </citation>
    <scope>NUCLEOTIDE SEQUENCE [LARGE SCALE GENOMIC DNA]</scope>
    <source>
        <strain evidence="3">DSM 23445</strain>
    </source>
</reference>
<dbReference type="AlphaFoldDB" id="A0A1I7BQH6"/>
<dbReference type="Pfam" id="PF19781">
    <property type="entry name" value="DUF6266"/>
    <property type="match status" value="1"/>
</dbReference>
<dbReference type="Proteomes" id="UP000199673">
    <property type="component" value="Unassembled WGS sequence"/>
</dbReference>
<evidence type="ECO:0000313" key="2">
    <source>
        <dbReference type="EMBL" id="SFT89409.1"/>
    </source>
</evidence>
<accession>A0A1I7BQH6</accession>
<proteinExistence type="predicted"/>
<feature type="region of interest" description="Disordered" evidence="1">
    <location>
        <begin position="32"/>
        <end position="58"/>
    </location>
</feature>
<evidence type="ECO:0000313" key="3">
    <source>
        <dbReference type="Proteomes" id="UP000199673"/>
    </source>
</evidence>
<organism evidence="2 3">
    <name type="scientific">Algoriphagus locisalis</name>
    <dbReference type="NCBI Taxonomy" id="305507"/>
    <lineage>
        <taxon>Bacteria</taxon>
        <taxon>Pseudomonadati</taxon>
        <taxon>Bacteroidota</taxon>
        <taxon>Cytophagia</taxon>
        <taxon>Cytophagales</taxon>
        <taxon>Cyclobacteriaceae</taxon>
        <taxon>Algoriphagus</taxon>
    </lineage>
</organism>
<dbReference type="RefSeq" id="WP_091693728.1">
    <property type="nucleotide sequence ID" value="NZ_FPBF01000003.1"/>
</dbReference>
<sequence length="222" mass="24959">MARITNTILAGLSGNLGDLVFYKVGGVTYARKKPGKQSKSTKARTSERKRNSQSVSTQTQKFLKNIKHILRFGYQSFENGASRPYHAAVSYTMKNSFKFEGSSASKVLDISLVKVSRGSLLGPQDPNVERVPEGIKFTWTDNSWQAAATPYDKVFVFLLSTESMLTGTEWEFLGNTRDKENHVLPISPVLKDTKWHAWIAFSQENPWTKKRELSDSVYLGVV</sequence>
<dbReference type="OrthoDB" id="821958at2"/>
<keyword evidence="3" id="KW-1185">Reference proteome</keyword>
<feature type="compositionally biased region" description="Basic residues" evidence="1">
    <location>
        <begin position="32"/>
        <end position="42"/>
    </location>
</feature>
<dbReference type="InterPro" id="IPR046233">
    <property type="entry name" value="DUF6266"/>
</dbReference>
<dbReference type="EMBL" id="FPBF01000003">
    <property type="protein sequence ID" value="SFT89409.1"/>
    <property type="molecule type" value="Genomic_DNA"/>
</dbReference>
<name>A0A1I7BQH6_9BACT</name>
<dbReference type="STRING" id="305507.SAMN04489724_2613"/>